<dbReference type="HOGENOM" id="CLU_2318381_0_0_11"/>
<dbReference type="Proteomes" id="UP000000387">
    <property type="component" value="Chromosome"/>
</dbReference>
<dbReference type="KEGG" id="rdn:HMPREF0733_10364"/>
<dbReference type="EMBL" id="CP002280">
    <property type="protein sequence ID" value="ADP39822.1"/>
    <property type="molecule type" value="Genomic_DNA"/>
</dbReference>
<reference evidence="2" key="1">
    <citation type="submission" date="2010-10" db="EMBL/GenBank/DDBJ databases">
        <title>The complete genome of Rothia dentocariosa ATCC 17931.</title>
        <authorList>
            <person name="Muzny D."/>
            <person name="Qin X."/>
            <person name="Buhay C."/>
            <person name="Dugan-Rocha S."/>
            <person name="Ding Y."/>
            <person name="Chen G."/>
            <person name="Hawes A."/>
            <person name="Holder M."/>
            <person name="Jhangiani S."/>
            <person name="Johnson A."/>
            <person name="Khan Z."/>
            <person name="Li Z."/>
            <person name="Liu W."/>
            <person name="Liu X."/>
            <person name="Perez L."/>
            <person name="Shen H."/>
            <person name="Wang Q."/>
            <person name="Watt J."/>
            <person name="Xi L."/>
            <person name="Xin Y."/>
            <person name="Zhou J."/>
            <person name="Deng J."/>
            <person name="Jiang H."/>
            <person name="Liu Y."/>
            <person name="Qu J."/>
            <person name="Song X.-Z."/>
            <person name="Zhang L."/>
            <person name="Villasana D."/>
            <person name="Johnson A."/>
            <person name="Liu J."/>
            <person name="Liyanage D."/>
            <person name="Lorensuhewa L."/>
            <person name="Robinson T."/>
            <person name="Song A."/>
            <person name="Song B.-B."/>
            <person name="Dinh H."/>
            <person name="Thornton R."/>
            <person name="Coyle M."/>
            <person name="Francisco L."/>
            <person name="Jackson L."/>
            <person name="Javaid M."/>
            <person name="Korchina V."/>
            <person name="Kovar C."/>
            <person name="Mata R."/>
            <person name="Mathew T."/>
            <person name="Ngo R."/>
            <person name="Nguyen L."/>
            <person name="Nguyen N."/>
            <person name="Okwuonu G."/>
            <person name="Ongeri F."/>
            <person name="Pham C."/>
            <person name="Simmons D."/>
            <person name="Wilczek-Boney K."/>
            <person name="Hale W."/>
            <person name="Jakkamsetti A."/>
            <person name="Pham P."/>
            <person name="Ruth R."/>
            <person name="San Lucas F."/>
            <person name="Warren J."/>
            <person name="Zhang J."/>
            <person name="Zhao Z."/>
            <person name="Zhou C."/>
            <person name="Zhu D."/>
            <person name="Lee S."/>
            <person name="Bess C."/>
            <person name="Blankenburg K."/>
            <person name="Forbes L."/>
            <person name="Fu Q."/>
            <person name="Gubbala S."/>
            <person name="Hirani K."/>
            <person name="Jayaseelan J.C."/>
            <person name="Lara F."/>
            <person name="Munidasa M."/>
            <person name="Palculict T."/>
            <person name="Patil S."/>
            <person name="Pu L.-L."/>
            <person name="Saada N."/>
            <person name="Tang L."/>
            <person name="Weissenberger G."/>
            <person name="Zhu Y."/>
            <person name="Hemphill L."/>
            <person name="Shang Y."/>
            <person name="Youmans B."/>
            <person name="Ayvaz T."/>
            <person name="Ross M."/>
            <person name="Santibanez J."/>
            <person name="Aqrawi P."/>
            <person name="Gross S."/>
            <person name="Joshi V."/>
            <person name="Fowler G."/>
            <person name="Nazareth L."/>
            <person name="Reid J."/>
            <person name="Worley K."/>
            <person name="Petrosino J."/>
            <person name="Highlander S."/>
            <person name="Gibbs R."/>
        </authorList>
    </citation>
    <scope>NUCLEOTIDE SEQUENCE [LARGE SCALE GENOMIC DNA]</scope>
    <source>
        <strain evidence="2">ATCC 17931 / CDC X599 / XDIA</strain>
    </source>
</reference>
<protein>
    <submittedName>
        <fullName evidence="1">Uncharacterized protein</fullName>
    </submittedName>
</protein>
<evidence type="ECO:0000313" key="2">
    <source>
        <dbReference type="Proteomes" id="UP000000387"/>
    </source>
</evidence>
<dbReference type="RefSeq" id="WP_013397666.1">
    <property type="nucleotide sequence ID" value="NC_014643.1"/>
</dbReference>
<sequence>MPYQHNLSKPFIAPIFIEEDGYWQNCMKPYLEREGWYIAEVDCAGVVDARDFGRRLLTALDFDWDSFLHEFDTEWAYEYATAVDWLDLRQGLFVYYKKL</sequence>
<dbReference type="AlphaFoldDB" id="E3GZT7"/>
<gene>
    <name evidence="1" type="ordered locus">HMPREF0733_10364</name>
</gene>
<organism evidence="1 2">
    <name type="scientific">Rothia dentocariosa (strain ATCC 17931 / CDC X599 / XDIA)</name>
    <dbReference type="NCBI Taxonomy" id="762948"/>
    <lineage>
        <taxon>Bacteria</taxon>
        <taxon>Bacillati</taxon>
        <taxon>Actinomycetota</taxon>
        <taxon>Actinomycetes</taxon>
        <taxon>Micrococcales</taxon>
        <taxon>Micrococcaceae</taxon>
        <taxon>Rothia</taxon>
    </lineage>
</organism>
<proteinExistence type="predicted"/>
<accession>E3GZT7</accession>
<evidence type="ECO:0000313" key="1">
    <source>
        <dbReference type="EMBL" id="ADP39822.1"/>
    </source>
</evidence>
<name>E3GZT7_ROTDC</name>
<dbReference type="GeneID" id="71764835"/>